<comment type="caution">
    <text evidence="1">The sequence shown here is derived from an EMBL/GenBank/DDBJ whole genome shotgun (WGS) entry which is preliminary data.</text>
</comment>
<dbReference type="EMBL" id="NJAJ01000046">
    <property type="protein sequence ID" value="PHM60831.1"/>
    <property type="molecule type" value="Genomic_DNA"/>
</dbReference>
<keyword evidence="2" id="KW-1185">Reference proteome</keyword>
<organism evidence="1 2">
    <name type="scientific">Xenorhabdus stockiae</name>
    <dbReference type="NCBI Taxonomy" id="351614"/>
    <lineage>
        <taxon>Bacteria</taxon>
        <taxon>Pseudomonadati</taxon>
        <taxon>Pseudomonadota</taxon>
        <taxon>Gammaproteobacteria</taxon>
        <taxon>Enterobacterales</taxon>
        <taxon>Morganellaceae</taxon>
        <taxon>Xenorhabdus</taxon>
    </lineage>
</organism>
<name>A0A2D0KBM4_9GAMM</name>
<dbReference type="AlphaFoldDB" id="A0A2D0KBM4"/>
<gene>
    <name evidence="1" type="ORF">Xsto_03624</name>
</gene>
<evidence type="ECO:0000313" key="2">
    <source>
        <dbReference type="Proteomes" id="UP000222366"/>
    </source>
</evidence>
<proteinExistence type="predicted"/>
<sequence length="70" mass="8034">MTSPVNLWEQELQVVHSRLAYLRGLLSDVERKIAGNWVNGWANTRLMAFHIFWSVPTGMRGQPAISYTTM</sequence>
<protein>
    <submittedName>
        <fullName evidence="1">Transposase</fullName>
    </submittedName>
</protein>
<dbReference type="Proteomes" id="UP000222366">
    <property type="component" value="Unassembled WGS sequence"/>
</dbReference>
<dbReference type="RefSeq" id="WP_211284345.1">
    <property type="nucleotide sequence ID" value="NZ_CAWNRH010000122.1"/>
</dbReference>
<reference evidence="1 2" key="1">
    <citation type="journal article" date="2017" name="Nat. Microbiol.">
        <title>Natural product diversity associated with the nematode symbionts Photorhabdus and Xenorhabdus.</title>
        <authorList>
            <person name="Tobias N.J."/>
            <person name="Wolff H."/>
            <person name="Djahanschiri B."/>
            <person name="Grundmann F."/>
            <person name="Kronenwerth M."/>
            <person name="Shi Y.M."/>
            <person name="Simonyi S."/>
            <person name="Grun P."/>
            <person name="Shapiro-Ilan D."/>
            <person name="Pidot S.J."/>
            <person name="Stinear T.P."/>
            <person name="Ebersberger I."/>
            <person name="Bode H.B."/>
        </authorList>
    </citation>
    <scope>NUCLEOTIDE SEQUENCE [LARGE SCALE GENOMIC DNA]</scope>
    <source>
        <strain evidence="1 2">DSM 17904</strain>
    </source>
</reference>
<evidence type="ECO:0000313" key="1">
    <source>
        <dbReference type="EMBL" id="PHM60831.1"/>
    </source>
</evidence>
<accession>A0A2D0KBM4</accession>